<accession>A0A8S9RSA3</accession>
<gene>
    <name evidence="1" type="ORF">F2Q69_00028938</name>
</gene>
<dbReference type="Proteomes" id="UP000712600">
    <property type="component" value="Unassembled WGS sequence"/>
</dbReference>
<evidence type="ECO:0000313" key="2">
    <source>
        <dbReference type="Proteomes" id="UP000712600"/>
    </source>
</evidence>
<comment type="caution">
    <text evidence="1">The sequence shown here is derived from an EMBL/GenBank/DDBJ whole genome shotgun (WGS) entry which is preliminary data.</text>
</comment>
<evidence type="ECO:0000313" key="1">
    <source>
        <dbReference type="EMBL" id="KAF3583278.1"/>
    </source>
</evidence>
<dbReference type="EMBL" id="QGKX02000088">
    <property type="protein sequence ID" value="KAF3583278.1"/>
    <property type="molecule type" value="Genomic_DNA"/>
</dbReference>
<reference evidence="1" key="1">
    <citation type="submission" date="2019-12" db="EMBL/GenBank/DDBJ databases">
        <title>Genome sequencing and annotation of Brassica cretica.</title>
        <authorList>
            <person name="Studholme D.J."/>
            <person name="Sarris P."/>
        </authorList>
    </citation>
    <scope>NUCLEOTIDE SEQUENCE</scope>
    <source>
        <strain evidence="1">PFS-109/04</strain>
        <tissue evidence="1">Leaf</tissue>
    </source>
</reference>
<organism evidence="1 2">
    <name type="scientific">Brassica cretica</name>
    <name type="common">Mustard</name>
    <dbReference type="NCBI Taxonomy" id="69181"/>
    <lineage>
        <taxon>Eukaryota</taxon>
        <taxon>Viridiplantae</taxon>
        <taxon>Streptophyta</taxon>
        <taxon>Embryophyta</taxon>
        <taxon>Tracheophyta</taxon>
        <taxon>Spermatophyta</taxon>
        <taxon>Magnoliopsida</taxon>
        <taxon>eudicotyledons</taxon>
        <taxon>Gunneridae</taxon>
        <taxon>Pentapetalae</taxon>
        <taxon>rosids</taxon>
        <taxon>malvids</taxon>
        <taxon>Brassicales</taxon>
        <taxon>Brassicaceae</taxon>
        <taxon>Brassiceae</taxon>
        <taxon>Brassica</taxon>
    </lineage>
</organism>
<dbReference type="AlphaFoldDB" id="A0A8S9RSA3"/>
<name>A0A8S9RSA3_BRACR</name>
<sequence length="189" mass="21459">MHGSVSANRLSIFRARFSEGSDILGEVSSIRSRINDRKQRIMLTLCLESGRCQYVYSLAVAFHNKFESYGSEPRILLATSINPRMGGGRLYLNSTSGTHSYFDSETAVEKEMLEKQASTASKVVHAQKIEPLTVSALNEYVITANPKITEFLCTAKVNEIHADRLLLYWLLPMFKETPRDIFIHMFLLY</sequence>
<proteinExistence type="predicted"/>
<protein>
    <submittedName>
        <fullName evidence="1">Uncharacterized protein</fullName>
    </submittedName>
</protein>